<keyword evidence="2" id="KW-1185">Reference proteome</keyword>
<dbReference type="EMBL" id="BSXT01000035">
    <property type="protein sequence ID" value="GMF15471.1"/>
    <property type="molecule type" value="Genomic_DNA"/>
</dbReference>
<name>A0A9W6TMA2_9STRA</name>
<reference evidence="1" key="1">
    <citation type="submission" date="2023-04" db="EMBL/GenBank/DDBJ databases">
        <title>Phytophthora fragariaefolia NBRC 109709.</title>
        <authorList>
            <person name="Ichikawa N."/>
            <person name="Sato H."/>
            <person name="Tonouchi N."/>
        </authorList>
    </citation>
    <scope>NUCLEOTIDE SEQUENCE</scope>
    <source>
        <strain evidence="1">NBRC 109709</strain>
    </source>
</reference>
<sequence>MQQFGTQCLKQPHHKVVSQPPILMLPTPSSRAVGVPCKCPGGVNGGSTWIAYGWSCVLCFGDGVEADLVMVVNVFGEGQQRGVLAIEEIRFWLLRMRWCRHHVGSTTGAGRT</sequence>
<evidence type="ECO:0000313" key="2">
    <source>
        <dbReference type="Proteomes" id="UP001165121"/>
    </source>
</evidence>
<comment type="caution">
    <text evidence="1">The sequence shown here is derived from an EMBL/GenBank/DDBJ whole genome shotgun (WGS) entry which is preliminary data.</text>
</comment>
<gene>
    <name evidence="1" type="ORF">Pfra01_000043900</name>
</gene>
<evidence type="ECO:0000313" key="1">
    <source>
        <dbReference type="EMBL" id="GMF15471.1"/>
    </source>
</evidence>
<dbReference type="Proteomes" id="UP001165121">
    <property type="component" value="Unassembled WGS sequence"/>
</dbReference>
<dbReference type="AlphaFoldDB" id="A0A9W6TMA2"/>
<accession>A0A9W6TMA2</accession>
<organism evidence="1 2">
    <name type="scientific">Phytophthora fragariaefolia</name>
    <dbReference type="NCBI Taxonomy" id="1490495"/>
    <lineage>
        <taxon>Eukaryota</taxon>
        <taxon>Sar</taxon>
        <taxon>Stramenopiles</taxon>
        <taxon>Oomycota</taxon>
        <taxon>Peronosporomycetes</taxon>
        <taxon>Peronosporales</taxon>
        <taxon>Peronosporaceae</taxon>
        <taxon>Phytophthora</taxon>
    </lineage>
</organism>
<dbReference type="OrthoDB" id="10401732at2759"/>
<protein>
    <submittedName>
        <fullName evidence="1">Unnamed protein product</fullName>
    </submittedName>
</protein>
<proteinExistence type="predicted"/>